<dbReference type="UniPathway" id="UPA00253">
    <property type="reaction ID" value="UER00332"/>
</dbReference>
<keyword evidence="4 11" id="KW-0662">Pyridine nucleotide biosynthesis</keyword>
<dbReference type="SUPFAM" id="SSF52374">
    <property type="entry name" value="Nucleotidylyl transferase"/>
    <property type="match status" value="1"/>
</dbReference>
<dbReference type="InterPro" id="IPR004821">
    <property type="entry name" value="Cyt_trans-like"/>
</dbReference>
<evidence type="ECO:0000259" key="12">
    <source>
        <dbReference type="Pfam" id="PF01467"/>
    </source>
</evidence>
<evidence type="ECO:0000256" key="9">
    <source>
        <dbReference type="ARBA" id="ARBA00023027"/>
    </source>
</evidence>
<dbReference type="EMBL" id="JMIH01000014">
    <property type="protein sequence ID" value="KEO75070.1"/>
    <property type="molecule type" value="Genomic_DNA"/>
</dbReference>
<evidence type="ECO:0000256" key="5">
    <source>
        <dbReference type="ARBA" id="ARBA00022679"/>
    </source>
</evidence>
<dbReference type="Gene3D" id="3.40.50.620">
    <property type="entry name" value="HUPs"/>
    <property type="match status" value="1"/>
</dbReference>
<keyword evidence="8 11" id="KW-0067">ATP-binding</keyword>
<proteinExistence type="inferred from homology"/>
<evidence type="ECO:0000256" key="2">
    <source>
        <dbReference type="ARBA" id="ARBA00005019"/>
    </source>
</evidence>
<evidence type="ECO:0000313" key="14">
    <source>
        <dbReference type="Proteomes" id="UP000027821"/>
    </source>
</evidence>
<accession>A0A074L3N0</accession>
<evidence type="ECO:0000313" key="13">
    <source>
        <dbReference type="EMBL" id="KEO75070.1"/>
    </source>
</evidence>
<evidence type="ECO:0000256" key="1">
    <source>
        <dbReference type="ARBA" id="ARBA00002324"/>
    </source>
</evidence>
<keyword evidence="7 11" id="KW-0547">Nucleotide-binding</keyword>
<dbReference type="GO" id="GO:0009435">
    <property type="term" value="P:NAD+ biosynthetic process"/>
    <property type="evidence" value="ECO:0007669"/>
    <property type="project" value="UniProtKB-UniRule"/>
</dbReference>
<keyword evidence="9 11" id="KW-0520">NAD</keyword>
<organism evidence="13 14">
    <name type="scientific">Anditalea andensis</name>
    <dbReference type="NCBI Taxonomy" id="1048983"/>
    <lineage>
        <taxon>Bacteria</taxon>
        <taxon>Pseudomonadati</taxon>
        <taxon>Bacteroidota</taxon>
        <taxon>Cytophagia</taxon>
        <taxon>Cytophagales</taxon>
        <taxon>Cytophagaceae</taxon>
        <taxon>Anditalea</taxon>
    </lineage>
</organism>
<dbReference type="eggNOG" id="COG1057">
    <property type="taxonomic scope" value="Bacteria"/>
</dbReference>
<dbReference type="PANTHER" id="PTHR39321">
    <property type="entry name" value="NICOTINATE-NUCLEOTIDE ADENYLYLTRANSFERASE-RELATED"/>
    <property type="match status" value="1"/>
</dbReference>
<comment type="similarity">
    <text evidence="3 11">Belongs to the NadD family.</text>
</comment>
<comment type="pathway">
    <text evidence="2 11">Cofactor biosynthesis; NAD(+) biosynthesis; deamido-NAD(+) from nicotinate D-ribonucleotide: step 1/1.</text>
</comment>
<evidence type="ECO:0000256" key="10">
    <source>
        <dbReference type="ARBA" id="ARBA00048721"/>
    </source>
</evidence>
<evidence type="ECO:0000256" key="4">
    <source>
        <dbReference type="ARBA" id="ARBA00022642"/>
    </source>
</evidence>
<gene>
    <name evidence="11" type="primary">nadD</name>
    <name evidence="13" type="ORF">EL17_05195</name>
</gene>
<dbReference type="RefSeq" id="WP_035071585.1">
    <property type="nucleotide sequence ID" value="NZ_JMIH01000014.1"/>
</dbReference>
<dbReference type="PANTHER" id="PTHR39321:SF3">
    <property type="entry name" value="PHOSPHOPANTETHEINE ADENYLYLTRANSFERASE"/>
    <property type="match status" value="1"/>
</dbReference>
<dbReference type="AlphaFoldDB" id="A0A074L3N0"/>
<dbReference type="GO" id="GO:0004515">
    <property type="term" value="F:nicotinate-nucleotide adenylyltransferase activity"/>
    <property type="evidence" value="ECO:0007669"/>
    <property type="project" value="UniProtKB-UniRule"/>
</dbReference>
<reference evidence="13 14" key="1">
    <citation type="submission" date="2014-04" db="EMBL/GenBank/DDBJ databases">
        <title>Characterization and application of a salt tolerant electro-active bacterium.</title>
        <authorList>
            <person name="Yang L."/>
            <person name="Wei S."/>
            <person name="Tay Q.X.M."/>
        </authorList>
    </citation>
    <scope>NUCLEOTIDE SEQUENCE [LARGE SCALE GENOMIC DNA]</scope>
    <source>
        <strain evidence="13 14">LY1</strain>
    </source>
</reference>
<evidence type="ECO:0000256" key="8">
    <source>
        <dbReference type="ARBA" id="ARBA00022840"/>
    </source>
</evidence>
<dbReference type="GO" id="GO:0005524">
    <property type="term" value="F:ATP binding"/>
    <property type="evidence" value="ECO:0007669"/>
    <property type="project" value="UniProtKB-KW"/>
</dbReference>
<comment type="function">
    <text evidence="1 11">Catalyzes the reversible adenylation of nicotinate mononucleotide (NaMN) to nicotinic acid adenine dinucleotide (NaAD).</text>
</comment>
<dbReference type="STRING" id="1048983.EL17_05195"/>
<comment type="catalytic activity">
    <reaction evidence="10 11">
        <text>nicotinate beta-D-ribonucleotide + ATP + H(+) = deamido-NAD(+) + diphosphate</text>
        <dbReference type="Rhea" id="RHEA:22860"/>
        <dbReference type="ChEBI" id="CHEBI:15378"/>
        <dbReference type="ChEBI" id="CHEBI:30616"/>
        <dbReference type="ChEBI" id="CHEBI:33019"/>
        <dbReference type="ChEBI" id="CHEBI:57502"/>
        <dbReference type="ChEBI" id="CHEBI:58437"/>
        <dbReference type="EC" id="2.7.7.18"/>
    </reaction>
</comment>
<keyword evidence="14" id="KW-1185">Reference proteome</keyword>
<dbReference type="OrthoDB" id="5295945at2"/>
<dbReference type="InterPro" id="IPR005248">
    <property type="entry name" value="NadD/NMNAT"/>
</dbReference>
<protein>
    <recommendedName>
        <fullName evidence="11">Probable nicotinate-nucleotide adenylyltransferase</fullName>
        <ecNumber evidence="11">2.7.7.18</ecNumber>
    </recommendedName>
    <alternativeName>
        <fullName evidence="11">Deamido-NAD(+) diphosphorylase</fullName>
    </alternativeName>
    <alternativeName>
        <fullName evidence="11">Deamido-NAD(+) pyrophosphorylase</fullName>
    </alternativeName>
    <alternativeName>
        <fullName evidence="11">Nicotinate mononucleotide adenylyltransferase</fullName>
        <shortName evidence="11">NaMN adenylyltransferase</shortName>
    </alternativeName>
</protein>
<evidence type="ECO:0000256" key="11">
    <source>
        <dbReference type="HAMAP-Rule" id="MF_00244"/>
    </source>
</evidence>
<keyword evidence="5 11" id="KW-0808">Transferase</keyword>
<dbReference type="NCBIfam" id="TIGR00482">
    <property type="entry name" value="nicotinate (nicotinamide) nucleotide adenylyltransferase"/>
    <property type="match status" value="1"/>
</dbReference>
<name>A0A074L3N0_9BACT</name>
<keyword evidence="6 11" id="KW-0548">Nucleotidyltransferase</keyword>
<sequence>MKIGLFFGSFNPIHIGHLIIGNVMVDQTDLDEVWYVVSPQNPFKNPKSLLHEIDRIRMVELSIADHFHFRACDAEFHMPRPSYTIDTLTLLSDKHPQHDFKLIIGGDNMKHFHKWKNAEQVLQYYGLYIYPRPGDSKEFEHENVRYVEAPLIDISATFIRKSIKNGFSVKYLLHPATEEYIMDKKFFQ</sequence>
<dbReference type="HAMAP" id="MF_00244">
    <property type="entry name" value="NaMN_adenylyltr"/>
    <property type="match status" value="1"/>
</dbReference>
<feature type="domain" description="Cytidyltransferase-like" evidence="12">
    <location>
        <begin position="5"/>
        <end position="161"/>
    </location>
</feature>
<dbReference type="Pfam" id="PF01467">
    <property type="entry name" value="CTP_transf_like"/>
    <property type="match status" value="1"/>
</dbReference>
<dbReference type="CDD" id="cd02165">
    <property type="entry name" value="NMNAT"/>
    <property type="match status" value="1"/>
</dbReference>
<dbReference type="Proteomes" id="UP000027821">
    <property type="component" value="Unassembled WGS sequence"/>
</dbReference>
<dbReference type="EC" id="2.7.7.18" evidence="11"/>
<dbReference type="InterPro" id="IPR014729">
    <property type="entry name" value="Rossmann-like_a/b/a_fold"/>
</dbReference>
<evidence type="ECO:0000256" key="3">
    <source>
        <dbReference type="ARBA" id="ARBA00009014"/>
    </source>
</evidence>
<comment type="caution">
    <text evidence="13">The sequence shown here is derived from an EMBL/GenBank/DDBJ whole genome shotgun (WGS) entry which is preliminary data.</text>
</comment>
<evidence type="ECO:0000256" key="6">
    <source>
        <dbReference type="ARBA" id="ARBA00022695"/>
    </source>
</evidence>
<evidence type="ECO:0000256" key="7">
    <source>
        <dbReference type="ARBA" id="ARBA00022741"/>
    </source>
</evidence>